<dbReference type="PROSITE" id="PS50048">
    <property type="entry name" value="ZN2_CY6_FUNGAL_2"/>
    <property type="match status" value="1"/>
</dbReference>
<dbReference type="GO" id="GO:0000981">
    <property type="term" value="F:DNA-binding transcription factor activity, RNA polymerase II-specific"/>
    <property type="evidence" value="ECO:0007669"/>
    <property type="project" value="InterPro"/>
</dbReference>
<feature type="region of interest" description="Disordered" evidence="8">
    <location>
        <begin position="795"/>
        <end position="914"/>
    </location>
</feature>
<dbReference type="Gene3D" id="4.10.240.10">
    <property type="entry name" value="Zn(2)-C6 fungal-type DNA-binding domain"/>
    <property type="match status" value="1"/>
</dbReference>
<evidence type="ECO:0000259" key="9">
    <source>
        <dbReference type="PROSITE" id="PS50048"/>
    </source>
</evidence>
<keyword evidence="2" id="KW-0479">Metal-binding</keyword>
<accession>A0A165ILP8</accession>
<evidence type="ECO:0000256" key="5">
    <source>
        <dbReference type="ARBA" id="ARBA00023125"/>
    </source>
</evidence>
<evidence type="ECO:0000256" key="2">
    <source>
        <dbReference type="ARBA" id="ARBA00022723"/>
    </source>
</evidence>
<evidence type="ECO:0000256" key="6">
    <source>
        <dbReference type="ARBA" id="ARBA00023163"/>
    </source>
</evidence>
<dbReference type="SMART" id="SM00066">
    <property type="entry name" value="GAL4"/>
    <property type="match status" value="1"/>
</dbReference>
<keyword evidence="5" id="KW-0238">DNA-binding</keyword>
<evidence type="ECO:0000256" key="1">
    <source>
        <dbReference type="ARBA" id="ARBA00004123"/>
    </source>
</evidence>
<dbReference type="GO" id="GO:0005634">
    <property type="term" value="C:nucleus"/>
    <property type="evidence" value="ECO:0007669"/>
    <property type="project" value="UniProtKB-SubCell"/>
</dbReference>
<dbReference type="Pfam" id="PF04082">
    <property type="entry name" value="Fungal_trans"/>
    <property type="match status" value="1"/>
</dbReference>
<dbReference type="FunFam" id="4.10.240.10:FF:000006">
    <property type="entry name" value="Positive regulator of purine utilization"/>
    <property type="match status" value="1"/>
</dbReference>
<dbReference type="InParanoid" id="A0A165ILP8"/>
<dbReference type="OMA" id="HANPQMP"/>
<name>A0A165ILP8_XYLHT</name>
<evidence type="ECO:0000256" key="8">
    <source>
        <dbReference type="SAM" id="MobiDB-lite"/>
    </source>
</evidence>
<keyword evidence="11" id="KW-1185">Reference proteome</keyword>
<dbReference type="GeneID" id="28899855"/>
<evidence type="ECO:0000256" key="4">
    <source>
        <dbReference type="ARBA" id="ARBA00023015"/>
    </source>
</evidence>
<dbReference type="GO" id="GO:0006351">
    <property type="term" value="P:DNA-templated transcription"/>
    <property type="evidence" value="ECO:0007669"/>
    <property type="project" value="InterPro"/>
</dbReference>
<dbReference type="Pfam" id="PF00172">
    <property type="entry name" value="Zn_clus"/>
    <property type="match status" value="1"/>
</dbReference>
<dbReference type="FunCoup" id="A0A165ILP8">
    <property type="interactions" value="143"/>
</dbReference>
<protein>
    <recommendedName>
        <fullName evidence="9">Zn(2)-C6 fungal-type domain-containing protein</fullName>
    </recommendedName>
</protein>
<keyword evidence="7" id="KW-0539">Nucleus</keyword>
<feature type="region of interest" description="Disordered" evidence="8">
    <location>
        <begin position="336"/>
        <end position="371"/>
    </location>
</feature>
<evidence type="ECO:0000313" key="10">
    <source>
        <dbReference type="EMBL" id="KZF25076.1"/>
    </source>
</evidence>
<dbReference type="RefSeq" id="XP_018190631.1">
    <property type="nucleotide sequence ID" value="XM_018334718.1"/>
</dbReference>
<evidence type="ECO:0000256" key="7">
    <source>
        <dbReference type="ARBA" id="ARBA00023242"/>
    </source>
</evidence>
<dbReference type="SMART" id="SM00906">
    <property type="entry name" value="Fungal_trans"/>
    <property type="match status" value="1"/>
</dbReference>
<dbReference type="EMBL" id="KV407455">
    <property type="protein sequence ID" value="KZF25076.1"/>
    <property type="molecule type" value="Genomic_DNA"/>
</dbReference>
<dbReference type="InterPro" id="IPR007219">
    <property type="entry name" value="XnlR_reg_dom"/>
</dbReference>
<evidence type="ECO:0000256" key="3">
    <source>
        <dbReference type="ARBA" id="ARBA00022833"/>
    </source>
</evidence>
<keyword evidence="6" id="KW-0804">Transcription</keyword>
<dbReference type="STRING" id="1328760.A0A165ILP8"/>
<feature type="compositionally biased region" description="Low complexity" evidence="8">
    <location>
        <begin position="342"/>
        <end position="355"/>
    </location>
</feature>
<dbReference type="SUPFAM" id="SSF57701">
    <property type="entry name" value="Zn2/Cys6 DNA-binding domain"/>
    <property type="match status" value="1"/>
</dbReference>
<dbReference type="AlphaFoldDB" id="A0A165ILP8"/>
<feature type="region of interest" description="Disordered" evidence="8">
    <location>
        <begin position="137"/>
        <end position="160"/>
    </location>
</feature>
<dbReference type="Proteomes" id="UP000076632">
    <property type="component" value="Unassembled WGS sequence"/>
</dbReference>
<feature type="compositionally biased region" description="Polar residues" evidence="8">
    <location>
        <begin position="1"/>
        <end position="13"/>
    </location>
</feature>
<dbReference type="PROSITE" id="PS00463">
    <property type="entry name" value="ZN2_CY6_FUNGAL_1"/>
    <property type="match status" value="1"/>
</dbReference>
<feature type="compositionally biased region" description="Polar residues" evidence="8">
    <location>
        <begin position="137"/>
        <end position="148"/>
    </location>
</feature>
<dbReference type="GO" id="GO:0043565">
    <property type="term" value="F:sequence-specific DNA binding"/>
    <property type="evidence" value="ECO:0007669"/>
    <property type="project" value="TreeGrafter"/>
</dbReference>
<dbReference type="InterPro" id="IPR036864">
    <property type="entry name" value="Zn2-C6_fun-type_DNA-bd_sf"/>
</dbReference>
<dbReference type="PANTHER" id="PTHR47782">
    <property type="entry name" value="ZN(II)2CYS6 TRANSCRIPTION FACTOR (EUROFUNG)-RELATED"/>
    <property type="match status" value="1"/>
</dbReference>
<keyword evidence="3" id="KW-0862">Zinc</keyword>
<gene>
    <name evidence="10" type="ORF">L228DRAFT_265560</name>
</gene>
<dbReference type="GO" id="GO:0008270">
    <property type="term" value="F:zinc ion binding"/>
    <property type="evidence" value="ECO:0007669"/>
    <property type="project" value="InterPro"/>
</dbReference>
<keyword evidence="4" id="KW-0805">Transcription regulation</keyword>
<comment type="subcellular location">
    <subcellularLocation>
        <location evidence="1">Nucleus</location>
    </subcellularLocation>
</comment>
<dbReference type="InterPro" id="IPR001138">
    <property type="entry name" value="Zn2Cys6_DnaBD"/>
</dbReference>
<feature type="domain" description="Zn(2)-C6 fungal-type" evidence="9">
    <location>
        <begin position="61"/>
        <end position="90"/>
    </location>
</feature>
<feature type="region of interest" description="Disordered" evidence="8">
    <location>
        <begin position="1"/>
        <end position="52"/>
    </location>
</feature>
<dbReference type="OrthoDB" id="5373550at2759"/>
<organism evidence="10 11">
    <name type="scientific">Xylona heveae (strain CBS 132557 / TC161)</name>
    <dbReference type="NCBI Taxonomy" id="1328760"/>
    <lineage>
        <taxon>Eukaryota</taxon>
        <taxon>Fungi</taxon>
        <taxon>Dikarya</taxon>
        <taxon>Ascomycota</taxon>
        <taxon>Pezizomycotina</taxon>
        <taxon>Xylonomycetes</taxon>
        <taxon>Xylonales</taxon>
        <taxon>Xylonaceae</taxon>
        <taxon>Xylona</taxon>
    </lineage>
</organism>
<evidence type="ECO:0000313" key="11">
    <source>
        <dbReference type="Proteomes" id="UP000076632"/>
    </source>
</evidence>
<reference evidence="10 11" key="1">
    <citation type="journal article" date="2016" name="Fungal Biol.">
        <title>The genome of Xylona heveae provides a window into fungal endophytism.</title>
        <authorList>
            <person name="Gazis R."/>
            <person name="Kuo A."/>
            <person name="Riley R."/>
            <person name="LaButti K."/>
            <person name="Lipzen A."/>
            <person name="Lin J."/>
            <person name="Amirebrahimi M."/>
            <person name="Hesse C.N."/>
            <person name="Spatafora J.W."/>
            <person name="Henrissat B."/>
            <person name="Hainaut M."/>
            <person name="Grigoriev I.V."/>
            <person name="Hibbett D.S."/>
        </authorList>
    </citation>
    <scope>NUCLEOTIDE SEQUENCE [LARGE SCALE GENOMIC DNA]</scope>
    <source>
        <strain evidence="10 11">TC161</strain>
    </source>
</reference>
<sequence length="1041" mass="113955">MSNTSSPASTITARTAPVAGVKRPRELSDEPSPIEGGPFTQPSPPASAASSISSSFRNVSACNRCRLRKNRCDQRLPACASCEKAGVKCVGYDPITKREIPRSYVYFLETRVSYLETLLQNNGIPYAPAQAFESDNAQGAGLNGTSALSEEKPTNTDGAARRAIGPAAGRELPEDGWRRPQNDADKLNKLVSNIGMVSVQGASDPRYLGSTSGISFARVVFAAVKSSVTGASSERGSIRPSTAASGGPTMRDSFFGLHTKPTIKPAPFPDKDLGVKLVSLYFEHANPQIPILHRGEFMSLFNRAYSIDEKLRTPRELYILNIVFAIGAAIIWGSSDREESPDPSTSSSQAKSSPGPGDGKNPLSSQQHQPEEYHASAIVHLESFLGSSPAADRPDGFGGGLEELQAVLLLASFALLRPVAPGLWYISGVAVRLAVDLGLHYEDGVEIEAAAAAELGQRIKQEGLNEASAMPPHAPKVDAKEVGRREWVRDLRRRLWWCVYSFDRLVSTCVGRPFGITDLVITTEFPSLLDDDYITPEGFLSPPNNSIVPSYKLVSHHYIRLRLLQSEILQVLQYQQAKIARAHGVNKHNKYMPKHLVSPWLHRFNSFRAWRADIDHRLLEWKESSPRQEDIGVRFPVQFLELNYWQAVIMLYRHSLSVPHTLAEELGPTDDVSSPSMINVEEKEDEERVYLKVAEAGQKVLRIYRQLHRVRLVNYTFLATHHLFMAGLSFLYAIWHSALVRSKLTMDEVDFTILSATSVLTDLTQKCPPAEACRDAFDRMSKATVQMCLSTTGFGSQASGLDSRRTVPSAYQPPPYQSRENMAPPLNTNIENNSNRNGQQKVAPNNPAVQSSVRPPPRFDMNLGDLFPEESSAHGRGYEQGQNARNPPPASRWWPRQEGSISPLGNPKSIASSSSSPQVIAAVPASSAAQNTLYNAVPGGHRRVPASADPNMQAHFAQVQAQARGTQSQGQPLTAENVYGHSILADPSFQAFDFIDNGVGNTGIDFGFGMGMDLDHDWSDGSQFDLFDGFFFGGPTTSSGL</sequence>
<dbReference type="PANTHER" id="PTHR47782:SF1">
    <property type="entry name" value="PYRIMIDINE PATHWAY REGULATORY PROTEIN 1"/>
    <property type="match status" value="1"/>
</dbReference>
<dbReference type="CDD" id="cd14723">
    <property type="entry name" value="ZIP_Ppr1"/>
    <property type="match status" value="1"/>
</dbReference>
<dbReference type="CDD" id="cd00067">
    <property type="entry name" value="GAL4"/>
    <property type="match status" value="1"/>
</dbReference>
<dbReference type="InterPro" id="IPR052202">
    <property type="entry name" value="Yeast_MetPath_Reg"/>
</dbReference>
<dbReference type="GO" id="GO:0045944">
    <property type="term" value="P:positive regulation of transcription by RNA polymerase II"/>
    <property type="evidence" value="ECO:0007669"/>
    <property type="project" value="TreeGrafter"/>
</dbReference>
<proteinExistence type="predicted"/>
<feature type="compositionally biased region" description="Polar residues" evidence="8">
    <location>
        <begin position="826"/>
        <end position="853"/>
    </location>
</feature>
<dbReference type="CDD" id="cd12148">
    <property type="entry name" value="fungal_TF_MHR"/>
    <property type="match status" value="1"/>
</dbReference>